<comment type="pathway">
    <text evidence="1 7">Pyrimidine metabolism; UMP biosynthesis via de novo pathway; UMP from orotate: step 2/2.</text>
</comment>
<dbReference type="NCBIfam" id="TIGR02127">
    <property type="entry name" value="pyrF_sub2"/>
    <property type="match status" value="1"/>
</dbReference>
<dbReference type="SUPFAM" id="SSF51366">
    <property type="entry name" value="Ribulose-phoshate binding barrel"/>
    <property type="match status" value="1"/>
</dbReference>
<reference evidence="9 10" key="1">
    <citation type="submission" date="2014-07" db="EMBL/GenBank/DDBJ databases">
        <authorList>
            <person name="McCorrison J."/>
            <person name="Sanka R."/>
            <person name="Torralba M."/>
            <person name="Gillis M."/>
            <person name="Haft D.H."/>
            <person name="Methe B."/>
            <person name="Sutton G."/>
            <person name="Nelson K.E."/>
        </authorList>
    </citation>
    <scope>NUCLEOTIDE SEQUENCE [LARGE SCALE GENOMIC DNA]</scope>
    <source>
        <strain evidence="9 10">DNF00450</strain>
    </source>
</reference>
<dbReference type="Proteomes" id="UP000029548">
    <property type="component" value="Unassembled WGS sequence"/>
</dbReference>
<dbReference type="PANTHER" id="PTHR43375">
    <property type="entry name" value="OROTIDINE 5'-PHOSPHATE DECARBOXYLASE"/>
    <property type="match status" value="1"/>
</dbReference>
<comment type="similarity">
    <text evidence="2 7">Belongs to the OMP decarboxylase family. Type 2 subfamily.</text>
</comment>
<evidence type="ECO:0000256" key="2">
    <source>
        <dbReference type="ARBA" id="ARBA00008847"/>
    </source>
</evidence>
<name>A0A095Z807_9CORY</name>
<keyword evidence="3 7" id="KW-0210">Decarboxylase</keyword>
<dbReference type="InterPro" id="IPR018089">
    <property type="entry name" value="OMPdecase_AS"/>
</dbReference>
<evidence type="ECO:0000313" key="10">
    <source>
        <dbReference type="Proteomes" id="UP000029548"/>
    </source>
</evidence>
<dbReference type="InterPro" id="IPR013785">
    <property type="entry name" value="Aldolase_TIM"/>
</dbReference>
<dbReference type="InterPro" id="IPR001754">
    <property type="entry name" value="OMPdeCOase_dom"/>
</dbReference>
<evidence type="ECO:0000256" key="5">
    <source>
        <dbReference type="ARBA" id="ARBA00023239"/>
    </source>
</evidence>
<accession>A0A095Z807</accession>
<dbReference type="GO" id="GO:0006207">
    <property type="term" value="P:'de novo' pyrimidine nucleobase biosynthetic process"/>
    <property type="evidence" value="ECO:0007669"/>
    <property type="project" value="InterPro"/>
</dbReference>
<organism evidence="9 10">
    <name type="scientific">Corynebacterium freneyi DNF00450</name>
    <dbReference type="NCBI Taxonomy" id="1287475"/>
    <lineage>
        <taxon>Bacteria</taxon>
        <taxon>Bacillati</taxon>
        <taxon>Actinomycetota</taxon>
        <taxon>Actinomycetes</taxon>
        <taxon>Mycobacteriales</taxon>
        <taxon>Corynebacteriaceae</taxon>
        <taxon>Corynebacterium</taxon>
    </lineage>
</organism>
<dbReference type="RefSeq" id="WP_035123996.1">
    <property type="nucleotide sequence ID" value="NZ_JRNE01000088.1"/>
</dbReference>
<gene>
    <name evidence="7" type="primary">pyrF</name>
    <name evidence="9" type="ORF">HMPREF1650_13055</name>
</gene>
<dbReference type="GO" id="GO:0044205">
    <property type="term" value="P:'de novo' UMP biosynthetic process"/>
    <property type="evidence" value="ECO:0007669"/>
    <property type="project" value="UniProtKB-UniRule"/>
</dbReference>
<dbReference type="EMBL" id="JRNE01000088">
    <property type="protein sequence ID" value="KGF14877.1"/>
    <property type="molecule type" value="Genomic_DNA"/>
</dbReference>
<dbReference type="PROSITE" id="PS00156">
    <property type="entry name" value="OMPDECASE"/>
    <property type="match status" value="1"/>
</dbReference>
<dbReference type="EC" id="4.1.1.23" evidence="7"/>
<dbReference type="Pfam" id="PF00215">
    <property type="entry name" value="OMPdecase"/>
    <property type="match status" value="1"/>
</dbReference>
<dbReference type="eggNOG" id="COG0284">
    <property type="taxonomic scope" value="Bacteria"/>
</dbReference>
<evidence type="ECO:0000256" key="1">
    <source>
        <dbReference type="ARBA" id="ARBA00004861"/>
    </source>
</evidence>
<dbReference type="Gene3D" id="3.20.20.70">
    <property type="entry name" value="Aldolase class I"/>
    <property type="match status" value="1"/>
</dbReference>
<sequence length="293" mass="29745">MPDNATSASSAGAGRASFGSRLVAATKQRGRLCAGIDPHPSLLRDWGLTVDAAGVETFTRICVEAFAGTVALVKPQIAFYEAYGSKGFAILERALADLSDGGALTLADAKRGDIGSTMVAYADAWLSDGSPLAVDAVTVSPYLGFGSLEPALSLAEDTGRGVFVLAATSNPEGRSVQDAVVGRDGASVALSQDIVDRAAERNAPHISAGDECGPVGVVVGATLDRAPRLDELNGPILMPGVGAQGAGPEDVDRLAGDCARLALPNISRGILRHGPNPEALARAVADAAGEYPA</sequence>
<dbReference type="CDD" id="cd04725">
    <property type="entry name" value="OMP_decarboxylase_like"/>
    <property type="match status" value="1"/>
</dbReference>
<proteinExistence type="inferred from homology"/>
<dbReference type="PANTHER" id="PTHR43375:SF1">
    <property type="entry name" value="OROTIDINE 5'-PHOSPHATE DECARBOXYLASE"/>
    <property type="match status" value="1"/>
</dbReference>
<dbReference type="AlphaFoldDB" id="A0A095Z807"/>
<protein>
    <recommendedName>
        <fullName evidence="7">Orotidine 5'-phosphate decarboxylase</fullName>
        <ecNumber evidence="7">4.1.1.23</ecNumber>
    </recommendedName>
    <alternativeName>
        <fullName evidence="7">OMP decarboxylase</fullName>
        <shortName evidence="7">OMPDCase</shortName>
        <shortName evidence="7">OMPdecase</shortName>
    </alternativeName>
</protein>
<dbReference type="SMART" id="SM00934">
    <property type="entry name" value="OMPdecase"/>
    <property type="match status" value="1"/>
</dbReference>
<dbReference type="UniPathway" id="UPA00070">
    <property type="reaction ID" value="UER00120"/>
</dbReference>
<evidence type="ECO:0000313" key="9">
    <source>
        <dbReference type="EMBL" id="KGF14877.1"/>
    </source>
</evidence>
<evidence type="ECO:0000256" key="7">
    <source>
        <dbReference type="HAMAP-Rule" id="MF_01215"/>
    </source>
</evidence>
<dbReference type="InterPro" id="IPR011060">
    <property type="entry name" value="RibuloseP-bd_barrel"/>
</dbReference>
<feature type="domain" description="Orotidine 5'-phosphate decarboxylase" evidence="8">
    <location>
        <begin position="31"/>
        <end position="283"/>
    </location>
</feature>
<comment type="catalytic activity">
    <reaction evidence="6 7">
        <text>orotidine 5'-phosphate + H(+) = UMP + CO2</text>
        <dbReference type="Rhea" id="RHEA:11596"/>
        <dbReference type="ChEBI" id="CHEBI:15378"/>
        <dbReference type="ChEBI" id="CHEBI:16526"/>
        <dbReference type="ChEBI" id="CHEBI:57538"/>
        <dbReference type="ChEBI" id="CHEBI:57865"/>
        <dbReference type="EC" id="4.1.1.23"/>
    </reaction>
</comment>
<dbReference type="GO" id="GO:0004590">
    <property type="term" value="F:orotidine-5'-phosphate decarboxylase activity"/>
    <property type="evidence" value="ECO:0007669"/>
    <property type="project" value="UniProtKB-UniRule"/>
</dbReference>
<keyword evidence="4 7" id="KW-0665">Pyrimidine biosynthesis</keyword>
<evidence type="ECO:0000259" key="8">
    <source>
        <dbReference type="SMART" id="SM00934"/>
    </source>
</evidence>
<dbReference type="InterPro" id="IPR011995">
    <property type="entry name" value="OMPdecase_type-2"/>
</dbReference>
<dbReference type="HAMAP" id="MF_01215">
    <property type="entry name" value="OMPdecase_type2"/>
    <property type="match status" value="1"/>
</dbReference>
<feature type="active site" description="Proton donor" evidence="7">
    <location>
        <position position="110"/>
    </location>
</feature>
<comment type="caution">
    <text evidence="9">The sequence shown here is derived from an EMBL/GenBank/DDBJ whole genome shotgun (WGS) entry which is preliminary data.</text>
</comment>
<evidence type="ECO:0000256" key="4">
    <source>
        <dbReference type="ARBA" id="ARBA00022975"/>
    </source>
</evidence>
<evidence type="ECO:0000256" key="6">
    <source>
        <dbReference type="ARBA" id="ARBA00049157"/>
    </source>
</evidence>
<evidence type="ECO:0000256" key="3">
    <source>
        <dbReference type="ARBA" id="ARBA00022793"/>
    </source>
</evidence>
<keyword evidence="5 7" id="KW-0456">Lyase</keyword>